<reference evidence="1 2" key="1">
    <citation type="submission" date="2021-06" db="EMBL/GenBank/DDBJ databases">
        <authorList>
            <person name="Palmer J.M."/>
        </authorList>
    </citation>
    <scope>NUCLEOTIDE SEQUENCE [LARGE SCALE GENOMIC DNA]</scope>
    <source>
        <strain evidence="1 2">AS_MEX2019</strain>
        <tissue evidence="1">Muscle</tissue>
    </source>
</reference>
<accession>A0ABV0YMY3</accession>
<comment type="caution">
    <text evidence="1">The sequence shown here is derived from an EMBL/GenBank/DDBJ whole genome shotgun (WGS) entry which is preliminary data.</text>
</comment>
<dbReference type="EMBL" id="JAHRIP010038331">
    <property type="protein sequence ID" value="MEQ2295209.1"/>
    <property type="molecule type" value="Genomic_DNA"/>
</dbReference>
<gene>
    <name evidence="1" type="ORF">AMECASPLE_011691</name>
</gene>
<keyword evidence="2" id="KW-1185">Reference proteome</keyword>
<evidence type="ECO:0000313" key="1">
    <source>
        <dbReference type="EMBL" id="MEQ2295209.1"/>
    </source>
</evidence>
<evidence type="ECO:0000313" key="2">
    <source>
        <dbReference type="Proteomes" id="UP001469553"/>
    </source>
</evidence>
<dbReference type="Proteomes" id="UP001469553">
    <property type="component" value="Unassembled WGS sequence"/>
</dbReference>
<protein>
    <submittedName>
        <fullName evidence="1">Uncharacterized protein</fullName>
    </submittedName>
</protein>
<sequence length="80" mass="8905">MLNPSKLFMSHLTLGRRICASSKQLEDILQDCLRESPGWRPPLTDGSAHNRSYLGMTAHWLDLKTACCPGLLSDQSTADF</sequence>
<organism evidence="1 2">
    <name type="scientific">Ameca splendens</name>
    <dbReference type="NCBI Taxonomy" id="208324"/>
    <lineage>
        <taxon>Eukaryota</taxon>
        <taxon>Metazoa</taxon>
        <taxon>Chordata</taxon>
        <taxon>Craniata</taxon>
        <taxon>Vertebrata</taxon>
        <taxon>Euteleostomi</taxon>
        <taxon>Actinopterygii</taxon>
        <taxon>Neopterygii</taxon>
        <taxon>Teleostei</taxon>
        <taxon>Neoteleostei</taxon>
        <taxon>Acanthomorphata</taxon>
        <taxon>Ovalentaria</taxon>
        <taxon>Atherinomorphae</taxon>
        <taxon>Cyprinodontiformes</taxon>
        <taxon>Goodeidae</taxon>
        <taxon>Ameca</taxon>
    </lineage>
</organism>
<name>A0ABV0YMY3_9TELE</name>
<proteinExistence type="predicted"/>